<evidence type="ECO:0000313" key="9">
    <source>
        <dbReference type="EMBL" id="MEQ2553712.1"/>
    </source>
</evidence>
<dbReference type="Gene3D" id="2.10.109.10">
    <property type="entry name" value="Umud Fragment, subunit A"/>
    <property type="match status" value="1"/>
</dbReference>
<dbReference type="GO" id="GO:0009003">
    <property type="term" value="F:signal peptidase activity"/>
    <property type="evidence" value="ECO:0007669"/>
    <property type="project" value="UniProtKB-EC"/>
</dbReference>
<accession>A0ABV1H2T3</accession>
<dbReference type="InterPro" id="IPR036286">
    <property type="entry name" value="LexA/Signal_pep-like_sf"/>
</dbReference>
<dbReference type="PROSITE" id="PS00760">
    <property type="entry name" value="SPASE_I_2"/>
    <property type="match status" value="1"/>
</dbReference>
<dbReference type="InterPro" id="IPR019757">
    <property type="entry name" value="Pept_S26A_signal_pept_1_Lys-AS"/>
</dbReference>
<evidence type="ECO:0000256" key="2">
    <source>
        <dbReference type="ARBA" id="ARBA00004401"/>
    </source>
</evidence>
<dbReference type="NCBIfam" id="TIGR02227">
    <property type="entry name" value="sigpep_I_bact"/>
    <property type="match status" value="1"/>
</dbReference>
<evidence type="ECO:0000259" key="8">
    <source>
        <dbReference type="Pfam" id="PF10502"/>
    </source>
</evidence>
<dbReference type="Proteomes" id="UP001546774">
    <property type="component" value="Unassembled WGS sequence"/>
</dbReference>
<evidence type="ECO:0000256" key="4">
    <source>
        <dbReference type="ARBA" id="ARBA00013208"/>
    </source>
</evidence>
<evidence type="ECO:0000256" key="5">
    <source>
        <dbReference type="ARBA" id="ARBA00022801"/>
    </source>
</evidence>
<evidence type="ECO:0000256" key="1">
    <source>
        <dbReference type="ARBA" id="ARBA00000677"/>
    </source>
</evidence>
<feature type="domain" description="Peptidase S26" evidence="8">
    <location>
        <begin position="62"/>
        <end position="219"/>
    </location>
</feature>
<comment type="subcellular location">
    <subcellularLocation>
        <location evidence="2">Cell membrane</location>
        <topology evidence="2">Single-pass type II membrane protein</topology>
    </subcellularLocation>
    <subcellularLocation>
        <location evidence="6">Membrane</location>
        <topology evidence="6">Single-pass type II membrane protein</topology>
    </subcellularLocation>
</comment>
<dbReference type="PRINTS" id="PR00727">
    <property type="entry name" value="LEADERPTASE"/>
</dbReference>
<keyword evidence="10" id="KW-1185">Reference proteome</keyword>
<keyword evidence="5 6" id="KW-0378">Hydrolase</keyword>
<evidence type="ECO:0000256" key="7">
    <source>
        <dbReference type="SAM" id="MobiDB-lite"/>
    </source>
</evidence>
<organism evidence="9 10">
    <name type="scientific">Lachnospira intestinalis</name>
    <dbReference type="NCBI Taxonomy" id="3133158"/>
    <lineage>
        <taxon>Bacteria</taxon>
        <taxon>Bacillati</taxon>
        <taxon>Bacillota</taxon>
        <taxon>Clostridia</taxon>
        <taxon>Lachnospirales</taxon>
        <taxon>Lachnospiraceae</taxon>
        <taxon>Lachnospira</taxon>
    </lineage>
</organism>
<dbReference type="InterPro" id="IPR019758">
    <property type="entry name" value="Pept_S26A_signal_pept_1_CS"/>
</dbReference>
<evidence type="ECO:0000313" key="10">
    <source>
        <dbReference type="Proteomes" id="UP001546774"/>
    </source>
</evidence>
<feature type="transmembrane region" description="Helical" evidence="6">
    <location>
        <begin position="61"/>
        <end position="84"/>
    </location>
</feature>
<keyword evidence="6" id="KW-0472">Membrane</keyword>
<comment type="similarity">
    <text evidence="3 6">Belongs to the peptidase S26 family.</text>
</comment>
<feature type="region of interest" description="Disordered" evidence="7">
    <location>
        <begin position="1"/>
        <end position="47"/>
    </location>
</feature>
<reference evidence="9" key="1">
    <citation type="submission" date="2024-03" db="EMBL/GenBank/DDBJ databases">
        <title>Human intestinal bacterial collection.</title>
        <authorList>
            <person name="Pauvert C."/>
            <person name="Hitch T.C.A."/>
            <person name="Clavel T."/>
        </authorList>
    </citation>
    <scope>NUCLEOTIDE SEQUENCE [LARGE SCALE GENOMIC DNA]</scope>
    <source>
        <strain evidence="9">CLA-AA-H89B</strain>
    </source>
</reference>
<feature type="compositionally biased region" description="Acidic residues" evidence="7">
    <location>
        <begin position="11"/>
        <end position="32"/>
    </location>
</feature>
<keyword evidence="6" id="KW-1133">Transmembrane helix</keyword>
<sequence>MSSYDNRYNDIDDEPDFDYVNDDYGFDMDDDKEPSARTSTGASKNHKKKKASKPVTIWSEIFSYIKILAAAVIIAFVFTQYIIVNAEVPTGSMKNTIMEHDRLIGFRLAYLFDEPERGDVVIFKYPDNEEQNYVKRIIGTPGDVVQIKSGHVYVNGEELSEDYLKEPMAESETEETYVVPEGHYFMMGDNRNSSLDSRYWKNTYVAKDKILAKVIFRYYDGFNGKIDFSLIH</sequence>
<dbReference type="InterPro" id="IPR000223">
    <property type="entry name" value="Pept_S26A_signal_pept_1"/>
</dbReference>
<dbReference type="InterPro" id="IPR019533">
    <property type="entry name" value="Peptidase_S26"/>
</dbReference>
<comment type="caution">
    <text evidence="9">The sequence shown here is derived from an EMBL/GenBank/DDBJ whole genome shotgun (WGS) entry which is preliminary data.</text>
</comment>
<keyword evidence="6" id="KW-0812">Transmembrane</keyword>
<dbReference type="PROSITE" id="PS00761">
    <property type="entry name" value="SPASE_I_3"/>
    <property type="match status" value="1"/>
</dbReference>
<dbReference type="SUPFAM" id="SSF51306">
    <property type="entry name" value="LexA/Signal peptidase"/>
    <property type="match status" value="1"/>
</dbReference>
<dbReference type="Pfam" id="PF10502">
    <property type="entry name" value="Peptidase_S26"/>
    <property type="match status" value="1"/>
</dbReference>
<dbReference type="PANTHER" id="PTHR43390">
    <property type="entry name" value="SIGNAL PEPTIDASE I"/>
    <property type="match status" value="1"/>
</dbReference>
<dbReference type="CDD" id="cd06530">
    <property type="entry name" value="S26_SPase_I"/>
    <property type="match status" value="1"/>
</dbReference>
<keyword evidence="6" id="KW-0645">Protease</keyword>
<comment type="catalytic activity">
    <reaction evidence="1 6">
        <text>Cleavage of hydrophobic, N-terminal signal or leader sequences from secreted and periplasmic proteins.</text>
        <dbReference type="EC" id="3.4.21.89"/>
    </reaction>
</comment>
<dbReference type="PANTHER" id="PTHR43390:SF1">
    <property type="entry name" value="CHLOROPLAST PROCESSING PEPTIDASE"/>
    <property type="match status" value="1"/>
</dbReference>
<dbReference type="EMBL" id="JBBMFS010000001">
    <property type="protein sequence ID" value="MEQ2553712.1"/>
    <property type="molecule type" value="Genomic_DNA"/>
</dbReference>
<evidence type="ECO:0000256" key="6">
    <source>
        <dbReference type="RuleBase" id="RU362042"/>
    </source>
</evidence>
<proteinExistence type="inferred from homology"/>
<dbReference type="EC" id="3.4.21.89" evidence="4 6"/>
<evidence type="ECO:0000256" key="3">
    <source>
        <dbReference type="ARBA" id="ARBA00009370"/>
    </source>
</evidence>
<protein>
    <recommendedName>
        <fullName evidence="4 6">Signal peptidase I</fullName>
        <ecNumber evidence="4 6">3.4.21.89</ecNumber>
    </recommendedName>
</protein>
<gene>
    <name evidence="9" type="primary">lepB</name>
    <name evidence="9" type="ORF">WMO37_01605</name>
</gene>
<name>A0ABV1H2T3_9FIRM</name>